<evidence type="ECO:0000313" key="6">
    <source>
        <dbReference type="EMBL" id="SMD31333.1"/>
    </source>
</evidence>
<gene>
    <name evidence="6" type="ORF">SAMN02745355_1261</name>
</gene>
<keyword evidence="2" id="KW-0479">Metal-binding</keyword>
<feature type="domain" description="Metallo-beta-lactamase" evidence="5">
    <location>
        <begin position="42"/>
        <end position="232"/>
    </location>
</feature>
<dbReference type="SUPFAM" id="SSF56281">
    <property type="entry name" value="Metallo-hydrolase/oxidoreductase"/>
    <property type="match status" value="1"/>
</dbReference>
<dbReference type="RefSeq" id="WP_084273029.1">
    <property type="nucleotide sequence ID" value="NZ_FWYE01000003.1"/>
</dbReference>
<keyword evidence="7" id="KW-1185">Reference proteome</keyword>
<dbReference type="AlphaFoldDB" id="A0A8G2L7Q1"/>
<protein>
    <submittedName>
        <fullName evidence="6">Glyoxylase, beta-lactamase superfamily II</fullName>
    </submittedName>
</protein>
<organism evidence="6 7">
    <name type="scientific">Picrophilus torridus (strain ATCC 700027 / DSM 9790 / JCM 10055 / NBRC 100828 / KAW 2/3)</name>
    <dbReference type="NCBI Taxonomy" id="1122961"/>
    <lineage>
        <taxon>Archaea</taxon>
        <taxon>Methanobacteriati</taxon>
        <taxon>Thermoplasmatota</taxon>
        <taxon>Thermoplasmata</taxon>
        <taxon>Thermoplasmatales</taxon>
        <taxon>Picrophilaceae</taxon>
        <taxon>Picrophilus</taxon>
    </lineage>
</organism>
<keyword evidence="4" id="KW-0862">Zinc</keyword>
<evidence type="ECO:0000256" key="3">
    <source>
        <dbReference type="ARBA" id="ARBA00022801"/>
    </source>
</evidence>
<dbReference type="GO" id="GO:0046872">
    <property type="term" value="F:metal ion binding"/>
    <property type="evidence" value="ECO:0007669"/>
    <property type="project" value="UniProtKB-KW"/>
</dbReference>
<evidence type="ECO:0000259" key="5">
    <source>
        <dbReference type="SMART" id="SM00849"/>
    </source>
</evidence>
<dbReference type="SMART" id="SM00849">
    <property type="entry name" value="Lactamase_B"/>
    <property type="match status" value="1"/>
</dbReference>
<name>A0A8G2L7Q1_PICTO</name>
<evidence type="ECO:0000313" key="7">
    <source>
        <dbReference type="Proteomes" id="UP000192315"/>
    </source>
</evidence>
<reference evidence="6 7" key="1">
    <citation type="submission" date="2017-04" db="EMBL/GenBank/DDBJ databases">
        <authorList>
            <person name="Varghese N."/>
            <person name="Submissions S."/>
        </authorList>
    </citation>
    <scope>NUCLEOTIDE SEQUENCE [LARGE SCALE GENOMIC DNA]</scope>
    <source>
        <strain evidence="6 7">DSM 9789</strain>
    </source>
</reference>
<dbReference type="InterPro" id="IPR036866">
    <property type="entry name" value="RibonucZ/Hydroxyglut_hydro"/>
</dbReference>
<keyword evidence="3" id="KW-0378">Hydrolase</keyword>
<sequence>MELYILNDGSYTIDAGAFLGITPKKLWSRYFNDENNRIRISLNVPVLIDDDLSIMIDAGMGSVFDDRFKKIFEPVKNYDLASSLIDLGVNRIDYIILSHMHFDHSGHIFDDGPFKNSRIIVSREEINAYYHVNEFTRGSYIKRRLKKEIIYNKRFNGIHIIKTGGHTAGHRIVWFQLNGEKYIYFGDLVPTPFHLKPAYIPGVDCYPLETLKMKKDLIKMAIDKKMIAIFDHDPEVPMARLSGNVSNPKYEELF</sequence>
<dbReference type="Proteomes" id="UP000192315">
    <property type="component" value="Unassembled WGS sequence"/>
</dbReference>
<evidence type="ECO:0000256" key="2">
    <source>
        <dbReference type="ARBA" id="ARBA00022723"/>
    </source>
</evidence>
<proteinExistence type="inferred from homology"/>
<dbReference type="EMBL" id="FWYE01000003">
    <property type="protein sequence ID" value="SMD31333.1"/>
    <property type="molecule type" value="Genomic_DNA"/>
</dbReference>
<dbReference type="PANTHER" id="PTHR42978:SF6">
    <property type="entry name" value="QUORUM-QUENCHING LACTONASE YTNP-RELATED"/>
    <property type="match status" value="1"/>
</dbReference>
<comment type="caution">
    <text evidence="6">The sequence shown here is derived from an EMBL/GenBank/DDBJ whole genome shotgun (WGS) entry which is preliminary data.</text>
</comment>
<evidence type="ECO:0000256" key="1">
    <source>
        <dbReference type="ARBA" id="ARBA00007749"/>
    </source>
</evidence>
<comment type="similarity">
    <text evidence="1">Belongs to the metallo-beta-lactamase superfamily.</text>
</comment>
<dbReference type="GO" id="GO:0016787">
    <property type="term" value="F:hydrolase activity"/>
    <property type="evidence" value="ECO:0007669"/>
    <property type="project" value="UniProtKB-KW"/>
</dbReference>
<dbReference type="InterPro" id="IPR001279">
    <property type="entry name" value="Metallo-B-lactamas"/>
</dbReference>
<dbReference type="Gene3D" id="3.60.15.10">
    <property type="entry name" value="Ribonuclease Z/Hydroxyacylglutathione hydrolase-like"/>
    <property type="match status" value="1"/>
</dbReference>
<accession>A0A8G2L7Q1</accession>
<evidence type="ECO:0000256" key="4">
    <source>
        <dbReference type="ARBA" id="ARBA00022833"/>
    </source>
</evidence>
<dbReference type="PANTHER" id="PTHR42978">
    <property type="entry name" value="QUORUM-QUENCHING LACTONASE YTNP-RELATED-RELATED"/>
    <property type="match status" value="1"/>
</dbReference>
<dbReference type="InterPro" id="IPR051013">
    <property type="entry name" value="MBL_superfamily_lactonases"/>
</dbReference>
<dbReference type="Pfam" id="PF00753">
    <property type="entry name" value="Lactamase_B"/>
    <property type="match status" value="1"/>
</dbReference>